<proteinExistence type="predicted"/>
<reference evidence="2" key="1">
    <citation type="journal article" date="2020" name="mSystems">
        <title>Genome- and Community-Level Interaction Insights into Carbon Utilization and Element Cycling Functions of Hydrothermarchaeota in Hydrothermal Sediment.</title>
        <authorList>
            <person name="Zhou Z."/>
            <person name="Liu Y."/>
            <person name="Xu W."/>
            <person name="Pan J."/>
            <person name="Luo Z.H."/>
            <person name="Li M."/>
        </authorList>
    </citation>
    <scope>NUCLEOTIDE SEQUENCE [LARGE SCALE GENOMIC DNA]</scope>
    <source>
        <strain evidence="2">SpSt-200</strain>
    </source>
</reference>
<sequence length="2019" mass="224027">MLNAMDTFSTNPPALDRLTTLAAVLDAECQQLPDAKNLTDASSGLPPLEQAALLHSASVRFWAQASARDISRRELFVTCLELTLRDDLLLNIEEGELHRDYSRCLPGMDAGEHVVFSALELQLDAQRRIEFPGAIVATAQPGQTLLWLPGQGVEGFVSNQALQQALARRINHPLLRLPLLRLMRDSTRDAWLEVSSGGDVFLETTLPSDFHLTSIKGSPYDHAFDHLLARQRADIDALFETAHSLSPQTLLARLEELLRQPKSWGPDGAIVAAEDRRAHREARRARPDWLELASTEQRERYASGLMSYEHARSALMSIMDGAASPQQFARSRLRARLANDLGIDLDPNEVLISTERTQPVTGETYTVSRTLTHLALYGLHPGDTAAGSAFQTHSQITYNRLPLDPEYSELTPAYLVDVITELDLRSRFGPAQRQALGSPATQRLMSEAMHHQLIAQARGAELQGHIQPSDLALIESLNPDTAAPTNPAVTVQQIKLNGRDTLSNMLMLRKLDASGQLDGLLMFTPDSPRGRHFQRFDNERQLLGELVSWSRSADMNPFLLEQITASRRDALKDQLQDLSEKPAPAQDWISYAPLPDYNSGLRALVSARVEVMLSEQRLHTPDWFLRASAEQRQKMVALEEAIVAAGEAYQAAPNTQVTDFNTYVHQTASRKINALLGLPPEAVDPDRIIIHTPRETLSYTQMLRDGYDDTLGLLKPAADTTATFTGPEGVDLTPLSPEKVAGSVRGQWVADQYIAMIRGQLLAPASEGYDWRRQQSLLLTQLQMRADALRSFLEGHIDASQLGWLTTSILNMHHSSPAERLRYPVYPLQLNVDVMVIASRAEIIHGCFLLAPPDASSLEQVLLYTPQAPDGRLFRPLTMFSNTLLGAGMGDYYLSRARLKAGMPLAFALAELKKGGGRKPALPSEPFSNLYDVCFNQVIERKLQDVADTQTGRADMLCRQVWSSLELIATAVTLPFPPASFAVGMIIAGADGYRALKALDERDHATASFYVLSAWLNTAGAAGDLHSGMKGLGDVLKDLTSQNAAGRYARSIAHTTDETLQPIVVENELFWAAPQSLNRHVPLHRTHALIPETLQPTGHFAQTDVTGVWKALQQDSAPVRGANTLAHPLHAVDVSLADAVPLSRPHGQGVSVVDGNFYISMQGQTYQVQYDVRLAAWQIVDPRNPFAFFGRQTVRLNSHGQWQMLEAAGLRGGVFPSFSRLDETPAGPATAVGDVSDYEMPESLQPYIFGIVSPRQAERFDEGPFGLHEFFEDIFQGGRSTYQTLRHNLYRDAKAFFEHPPLPGKPDLPVLADDVTPQAFFDAALEQSSGLVIGEAPTSIASKQLLIDHMPLLAERKVEVLYIEHLQTDQHTHKLQKYKALGSKTRSGSHTLKHYLETVNEGALKNGSDKYDYYHLIKAAHRNGIEVRPFSSSVSYDYADNEVASAAGDALAPQKMAVFFGNKVISGDVQAHPGRRWIALLDHRTANTWQQRPGISELQGVLSLRVEDVPLGTPIQISVDSDAVISSAASRADFKAQIGNPNIDNVAGASSPVSPSETSLDDALYGLLERRSPMAWGLDPNRRAIVSHRRNELNPYTGEHGFEWSPAGYWTRADATSWSNDYPLGAIQQSLIDNRYQVPADMQTTFHDLAHFRHRGLNPDYFFVESHLVEVRERFFELASTLQKDARSVLTLALPERVLLPEVKTDTPLSMFIEELYENTSGVVIGESHSALASKRFILDNMEHLARQNVRTLYMEHLLTDLHQADLDRFAETGLMSKRLLHDLKRMDKTFRTDPTGVYSFERLVVQAKRHGIEIRAIDCAASYFIRHLPNQSSTTRQQVFSYFASRTIRKHQEVMGAHKWIALAGETHVNTFKNSVPGIAELEQGIGVRVMDVAHGKSRGIMIDPGEQVPAGVGHEAVLVKNDFLVEVELPKRPQLAAPASAGLHSPGMFLLDESDPLRPTIVHRSRDRTLKHTPIRFNTAGKVYVERESWQRVHRQPFDNVQALIDALVEMNLNQVS</sequence>
<evidence type="ECO:0000313" key="2">
    <source>
        <dbReference type="EMBL" id="HEF27752.1"/>
    </source>
</evidence>
<feature type="domain" description="Dermonecrotic toxin N-terminal" evidence="1">
    <location>
        <begin position="691"/>
        <end position="874"/>
    </location>
</feature>
<accession>A0A7C2B021</accession>
<feature type="domain" description="Dermonecrotic toxin N-terminal" evidence="1">
    <location>
        <begin position="320"/>
        <end position="558"/>
    </location>
</feature>
<comment type="caution">
    <text evidence="2">The sequence shown here is derived from an EMBL/GenBank/DDBJ whole genome shotgun (WGS) entry which is preliminary data.</text>
</comment>
<dbReference type="Gene3D" id="3.40.50.11550">
    <property type="match status" value="2"/>
</dbReference>
<protein>
    <submittedName>
        <fullName evidence="2">Membrane-targeted effector domain-containing toxin</fullName>
    </submittedName>
</protein>
<organism evidence="2">
    <name type="scientific">Pseudomonas graminis</name>
    <dbReference type="NCBI Taxonomy" id="158627"/>
    <lineage>
        <taxon>Bacteria</taxon>
        <taxon>Pseudomonadati</taxon>
        <taxon>Pseudomonadota</taxon>
        <taxon>Gammaproteobacteria</taxon>
        <taxon>Pseudomonadales</taxon>
        <taxon>Pseudomonadaceae</taxon>
        <taxon>Pseudomonas</taxon>
    </lineage>
</organism>
<dbReference type="Pfam" id="PF20178">
    <property type="entry name" value="ToxA_N"/>
    <property type="match status" value="2"/>
</dbReference>
<evidence type="ECO:0000259" key="1">
    <source>
        <dbReference type="Pfam" id="PF20178"/>
    </source>
</evidence>
<dbReference type="SUPFAM" id="SSF159501">
    <property type="entry name" value="EreA/ChaN-like"/>
    <property type="match status" value="2"/>
</dbReference>
<gene>
    <name evidence="2" type="ORF">ENP23_18530</name>
</gene>
<dbReference type="CDD" id="cd14729">
    <property type="entry name" value="RtxA-like"/>
    <property type="match status" value="2"/>
</dbReference>
<dbReference type="EMBL" id="DSIN01000032">
    <property type="protein sequence ID" value="HEF27752.1"/>
    <property type="molecule type" value="Genomic_DNA"/>
</dbReference>
<dbReference type="InterPro" id="IPR046673">
    <property type="entry name" value="ToxA_N"/>
</dbReference>
<name>A0A7C2B021_9PSED</name>